<evidence type="ECO:0000256" key="1">
    <source>
        <dbReference type="SAM" id="Phobius"/>
    </source>
</evidence>
<dbReference type="EMBL" id="BSNU01000007">
    <property type="protein sequence ID" value="GLQ64049.1"/>
    <property type="molecule type" value="Genomic_DNA"/>
</dbReference>
<organism evidence="2 3">
    <name type="scientific">Gluconobacter cerinus</name>
    <dbReference type="NCBI Taxonomy" id="38307"/>
    <lineage>
        <taxon>Bacteria</taxon>
        <taxon>Pseudomonadati</taxon>
        <taxon>Pseudomonadota</taxon>
        <taxon>Alphaproteobacteria</taxon>
        <taxon>Acetobacterales</taxon>
        <taxon>Acetobacteraceae</taxon>
        <taxon>Gluconobacter</taxon>
    </lineage>
</organism>
<sequence>MANRAYIISTSLRAAVPKLHALCDFASGLANATLCLIAIVSLLSTDPCALPSFPMLEGQQ</sequence>
<keyword evidence="1" id="KW-0472">Membrane</keyword>
<keyword evidence="1" id="KW-0812">Transmembrane</keyword>
<keyword evidence="3" id="KW-1185">Reference proteome</keyword>
<name>A0AAV5NI48_9PROT</name>
<evidence type="ECO:0000313" key="2">
    <source>
        <dbReference type="EMBL" id="GLQ64049.1"/>
    </source>
</evidence>
<protein>
    <submittedName>
        <fullName evidence="2">Uncharacterized protein</fullName>
    </submittedName>
</protein>
<dbReference type="RefSeq" id="WP_099213088.1">
    <property type="nucleotide sequence ID" value="NZ_BEWM01000005.1"/>
</dbReference>
<evidence type="ECO:0000313" key="3">
    <source>
        <dbReference type="Proteomes" id="UP001156614"/>
    </source>
</evidence>
<feature type="transmembrane region" description="Helical" evidence="1">
    <location>
        <begin position="21"/>
        <end position="43"/>
    </location>
</feature>
<dbReference type="Proteomes" id="UP001156614">
    <property type="component" value="Unassembled WGS sequence"/>
</dbReference>
<accession>A0AAV5NI48</accession>
<reference evidence="3" key="1">
    <citation type="journal article" date="2019" name="Int. J. Syst. Evol. Microbiol.">
        <title>The Global Catalogue of Microorganisms (GCM) 10K type strain sequencing project: providing services to taxonomists for standard genome sequencing and annotation.</title>
        <authorList>
            <consortium name="The Broad Institute Genomics Platform"/>
            <consortium name="The Broad Institute Genome Sequencing Center for Infectious Disease"/>
            <person name="Wu L."/>
            <person name="Ma J."/>
        </authorList>
    </citation>
    <scope>NUCLEOTIDE SEQUENCE [LARGE SCALE GENOMIC DNA]</scope>
    <source>
        <strain evidence="3">NBRC 3267</strain>
    </source>
</reference>
<proteinExistence type="predicted"/>
<comment type="caution">
    <text evidence="2">The sequence shown here is derived from an EMBL/GenBank/DDBJ whole genome shotgun (WGS) entry which is preliminary data.</text>
</comment>
<keyword evidence="1" id="KW-1133">Transmembrane helix</keyword>
<dbReference type="AlphaFoldDB" id="A0AAV5NI48"/>
<gene>
    <name evidence="2" type="ORF">GCM10007867_28950</name>
</gene>